<evidence type="ECO:0008006" key="3">
    <source>
        <dbReference type="Google" id="ProtNLM"/>
    </source>
</evidence>
<dbReference type="AlphaFoldDB" id="A0A0L0H4J9"/>
<dbReference type="STRING" id="379893.GCA_001297775_03150"/>
<dbReference type="PATRIC" id="fig|379893.4.peg.4692"/>
<evidence type="ECO:0000313" key="1">
    <source>
        <dbReference type="EMBL" id="KNC95643.1"/>
    </source>
</evidence>
<dbReference type="PIRSF" id="PIRSF021719">
    <property type="entry name" value="DUF1062"/>
    <property type="match status" value="1"/>
</dbReference>
<dbReference type="EMBL" id="JNGI01000009">
    <property type="protein sequence ID" value="KNC95643.1"/>
    <property type="molecule type" value="Genomic_DNA"/>
</dbReference>
<evidence type="ECO:0000313" key="2">
    <source>
        <dbReference type="Proteomes" id="UP000037393"/>
    </source>
</evidence>
<proteinExistence type="predicted"/>
<organism evidence="1 2">
    <name type="scientific">Trabulsiella odontotermitis</name>
    <dbReference type="NCBI Taxonomy" id="379893"/>
    <lineage>
        <taxon>Bacteria</taxon>
        <taxon>Pseudomonadati</taxon>
        <taxon>Pseudomonadota</taxon>
        <taxon>Gammaproteobacteria</taxon>
        <taxon>Enterobacterales</taxon>
        <taxon>Enterobacteriaceae</taxon>
        <taxon>Trabulsiella</taxon>
    </lineage>
</organism>
<accession>A0A0L0H4J9</accession>
<name>A0A0L0H4J9_9ENTR</name>
<protein>
    <recommendedName>
        <fullName evidence="3">DUF1062 domain-containing protein</fullName>
    </recommendedName>
</protein>
<dbReference type="Pfam" id="PF06353">
    <property type="entry name" value="DUF1062"/>
    <property type="match status" value="1"/>
</dbReference>
<dbReference type="InterPro" id="IPR009412">
    <property type="entry name" value="DUF1062"/>
</dbReference>
<gene>
    <name evidence="1" type="ORF">GM31_23135</name>
</gene>
<reference evidence="1 2" key="1">
    <citation type="journal article" date="2015" name="Appl. Environ. Microbiol.">
        <title>The Enterobacterium Trabulsiella odontotermitis Presents Novel Adaptations Related to Its Association with Fungus-Growing Termites.</title>
        <authorList>
            <person name="Sapountzis P."/>
            <person name="Gruntjes T."/>
            <person name="Otani S."/>
            <person name="Estevez J."/>
            <person name="da Costa R.R."/>
            <person name="Plunkett G.3rd."/>
            <person name="Perna N.T."/>
            <person name="Poulsen M."/>
        </authorList>
    </citation>
    <scope>NUCLEOTIDE SEQUENCE [LARGE SCALE GENOMIC DNA]</scope>
    <source>
        <strain evidence="1 2">12</strain>
    </source>
</reference>
<comment type="caution">
    <text evidence="1">The sequence shown here is derived from an EMBL/GenBank/DDBJ whole genome shotgun (WGS) entry which is preliminary data.</text>
</comment>
<dbReference type="RefSeq" id="WP_049855620.1">
    <property type="nucleotide sequence ID" value="NZ_JNGI01000009.1"/>
</dbReference>
<dbReference type="Proteomes" id="UP000037393">
    <property type="component" value="Unassembled WGS sequence"/>
</dbReference>
<dbReference type="OrthoDB" id="9810886at2"/>
<keyword evidence="2" id="KW-1185">Reference proteome</keyword>
<sequence length="207" mass="23777">MQVTWTVSPVGYQRIARRCPACNTKRDFLPAGAFRMNSQKKILDVWSIYKCTHCEYTWNISLFSRLPVSRINRDLYSRIMANDEATLEYFSHDDQILKRNNVELSGVPEFQVREQWSAGHLCNKRLKITVRLRCSFQVSLLSILRKQLSLSASEIKRRVVAGEIVGVTLKELKSTTRRTSGFEIGISVGAFYSARKIDLRNTGNPKN</sequence>